<proteinExistence type="predicted"/>
<reference evidence="2" key="2">
    <citation type="submission" date="2023-07" db="EMBL/GenBank/DDBJ databases">
        <authorList>
            <consortium name="Lawrence Berkeley National Laboratory"/>
            <person name="Haridas S."/>
            <person name="Hensen N."/>
            <person name="Bonometti L."/>
            <person name="Westerberg I."/>
            <person name="Brannstrom I.O."/>
            <person name="Guillou S."/>
            <person name="Cros-Aarteil S."/>
            <person name="Calhoun S."/>
            <person name="Kuo A."/>
            <person name="Mondo S."/>
            <person name="Pangilinan J."/>
            <person name="Riley R."/>
            <person name="LaButti K."/>
            <person name="Andreopoulos B."/>
            <person name="Lipzen A."/>
            <person name="Chen C."/>
            <person name="Yanf M."/>
            <person name="Daum C."/>
            <person name="Ng V."/>
            <person name="Clum A."/>
            <person name="Steindorff A."/>
            <person name="Ohm R."/>
            <person name="Martin F."/>
            <person name="Silar P."/>
            <person name="Natvig D."/>
            <person name="Lalanne C."/>
            <person name="Gautier V."/>
            <person name="Ament-velasquez S.L."/>
            <person name="Kruys A."/>
            <person name="Hutchinson M.I."/>
            <person name="Powell A.J."/>
            <person name="Barry K."/>
            <person name="Miller A.N."/>
            <person name="Grigoriev I.V."/>
            <person name="Debuchy R."/>
            <person name="Gladieux P."/>
            <person name="Thoren M.H."/>
            <person name="Johannesson H."/>
        </authorList>
    </citation>
    <scope>NUCLEOTIDE SEQUENCE</scope>
    <source>
        <strain evidence="2">FGSC 1904</strain>
    </source>
</reference>
<evidence type="ECO:0000256" key="1">
    <source>
        <dbReference type="SAM" id="MobiDB-lite"/>
    </source>
</evidence>
<keyword evidence="3" id="KW-1185">Reference proteome</keyword>
<gene>
    <name evidence="2" type="ORF">B0T20DRAFT_491624</name>
</gene>
<feature type="compositionally biased region" description="Polar residues" evidence="1">
    <location>
        <begin position="262"/>
        <end position="279"/>
    </location>
</feature>
<evidence type="ECO:0000313" key="3">
    <source>
        <dbReference type="Proteomes" id="UP001281003"/>
    </source>
</evidence>
<dbReference type="Proteomes" id="UP001281003">
    <property type="component" value="Unassembled WGS sequence"/>
</dbReference>
<name>A0AAE0U2H1_SORBR</name>
<sequence>MASVLVLSVCPAAKPTERFGDEMHSMQPSASCFSQRVRSAGWNWNGMEERNGSIPFLGWFPRTRTTRTAVCSAGVSAYKPSNAAGEGPGRDIVARMAITGSWQSSRKEYCARETRGKLPKARGVTLVSSLEISLERCTRLKDLSINGQRRSQDIVGDFEPRVSVGWFASEECRSLLGVVVAASVTADPAGWNPSQTGRSRALLWIIPSAQPELQGPTACLRPATDLPFSAHPLLEQRRDLNTKQQHRDILPPRFPPHHLLPNNSRISTPTAPTASSHARSSLVPVQHG</sequence>
<dbReference type="EMBL" id="JAUTDP010000018">
    <property type="protein sequence ID" value="KAK3388149.1"/>
    <property type="molecule type" value="Genomic_DNA"/>
</dbReference>
<reference evidence="2" key="1">
    <citation type="journal article" date="2023" name="Mol. Phylogenet. Evol.">
        <title>Genome-scale phylogeny and comparative genomics of the fungal order Sordariales.</title>
        <authorList>
            <person name="Hensen N."/>
            <person name="Bonometti L."/>
            <person name="Westerberg I."/>
            <person name="Brannstrom I.O."/>
            <person name="Guillou S."/>
            <person name="Cros-Aarteil S."/>
            <person name="Calhoun S."/>
            <person name="Haridas S."/>
            <person name="Kuo A."/>
            <person name="Mondo S."/>
            <person name="Pangilinan J."/>
            <person name="Riley R."/>
            <person name="LaButti K."/>
            <person name="Andreopoulos B."/>
            <person name="Lipzen A."/>
            <person name="Chen C."/>
            <person name="Yan M."/>
            <person name="Daum C."/>
            <person name="Ng V."/>
            <person name="Clum A."/>
            <person name="Steindorff A."/>
            <person name="Ohm R.A."/>
            <person name="Martin F."/>
            <person name="Silar P."/>
            <person name="Natvig D.O."/>
            <person name="Lalanne C."/>
            <person name="Gautier V."/>
            <person name="Ament-Velasquez S.L."/>
            <person name="Kruys A."/>
            <person name="Hutchinson M.I."/>
            <person name="Powell A.J."/>
            <person name="Barry K."/>
            <person name="Miller A.N."/>
            <person name="Grigoriev I.V."/>
            <person name="Debuchy R."/>
            <person name="Gladieux P."/>
            <person name="Hiltunen Thoren M."/>
            <person name="Johannesson H."/>
        </authorList>
    </citation>
    <scope>NUCLEOTIDE SEQUENCE</scope>
    <source>
        <strain evidence="2">FGSC 1904</strain>
    </source>
</reference>
<protein>
    <submittedName>
        <fullName evidence="2">Uncharacterized protein</fullName>
    </submittedName>
</protein>
<feature type="region of interest" description="Disordered" evidence="1">
    <location>
        <begin position="252"/>
        <end position="288"/>
    </location>
</feature>
<accession>A0AAE0U2H1</accession>
<dbReference type="AlphaFoldDB" id="A0AAE0U2H1"/>
<organism evidence="2 3">
    <name type="scientific">Sordaria brevicollis</name>
    <dbReference type="NCBI Taxonomy" id="83679"/>
    <lineage>
        <taxon>Eukaryota</taxon>
        <taxon>Fungi</taxon>
        <taxon>Dikarya</taxon>
        <taxon>Ascomycota</taxon>
        <taxon>Pezizomycotina</taxon>
        <taxon>Sordariomycetes</taxon>
        <taxon>Sordariomycetidae</taxon>
        <taxon>Sordariales</taxon>
        <taxon>Sordariaceae</taxon>
        <taxon>Sordaria</taxon>
    </lineage>
</organism>
<comment type="caution">
    <text evidence="2">The sequence shown here is derived from an EMBL/GenBank/DDBJ whole genome shotgun (WGS) entry which is preliminary data.</text>
</comment>
<evidence type="ECO:0000313" key="2">
    <source>
        <dbReference type="EMBL" id="KAK3388149.1"/>
    </source>
</evidence>